<evidence type="ECO:0000256" key="2">
    <source>
        <dbReference type="SAM" id="Coils"/>
    </source>
</evidence>
<keyword evidence="1" id="KW-0802">TPR repeat</keyword>
<dbReference type="Gene3D" id="1.25.40.10">
    <property type="entry name" value="Tetratricopeptide repeat domain"/>
    <property type="match status" value="1"/>
</dbReference>
<dbReference type="SUPFAM" id="SSF48452">
    <property type="entry name" value="TPR-like"/>
    <property type="match status" value="1"/>
</dbReference>
<organism evidence="4 5">
    <name type="scientific">Thermospira aquatica</name>
    <dbReference type="NCBI Taxonomy" id="2828656"/>
    <lineage>
        <taxon>Bacteria</taxon>
        <taxon>Pseudomonadati</taxon>
        <taxon>Spirochaetota</taxon>
        <taxon>Spirochaetia</taxon>
        <taxon>Brevinematales</taxon>
        <taxon>Thermospiraceae</taxon>
        <taxon>Thermospira</taxon>
    </lineage>
</organism>
<keyword evidence="3" id="KW-0812">Transmembrane</keyword>
<keyword evidence="5" id="KW-1185">Reference proteome</keyword>
<keyword evidence="2" id="KW-0175">Coiled coil</keyword>
<feature type="repeat" description="TPR" evidence="1">
    <location>
        <begin position="190"/>
        <end position="223"/>
    </location>
</feature>
<dbReference type="AlphaFoldDB" id="A0AAX3BFJ6"/>
<accession>A0AAX3BFJ6</accession>
<reference evidence="4" key="1">
    <citation type="submission" date="2021-04" db="EMBL/GenBank/DDBJ databases">
        <authorList>
            <person name="Postec A."/>
        </authorList>
    </citation>
    <scope>NUCLEOTIDE SEQUENCE</scope>
    <source>
        <strain evidence="4">F1F22</strain>
    </source>
</reference>
<keyword evidence="3" id="KW-0472">Membrane</keyword>
<protein>
    <submittedName>
        <fullName evidence="4">Tetratricopeptide repeat protein</fullName>
    </submittedName>
</protein>
<dbReference type="Pfam" id="PF14559">
    <property type="entry name" value="TPR_19"/>
    <property type="match status" value="1"/>
</dbReference>
<reference evidence="4" key="2">
    <citation type="submission" date="2022-06" db="EMBL/GenBank/DDBJ databases">
        <title>Thermospira aquatica gen. nov., sp. nov.</title>
        <authorList>
            <person name="Ben Ali Gam Z."/>
            <person name="Labat M."/>
        </authorList>
    </citation>
    <scope>NUCLEOTIDE SEQUENCE</scope>
    <source>
        <strain evidence="4">F1F22</strain>
    </source>
</reference>
<evidence type="ECO:0000313" key="5">
    <source>
        <dbReference type="Proteomes" id="UP001056539"/>
    </source>
</evidence>
<name>A0AAX3BFJ6_9SPIR</name>
<keyword evidence="3" id="KW-1133">Transmembrane helix</keyword>
<evidence type="ECO:0000256" key="1">
    <source>
        <dbReference type="PROSITE-ProRule" id="PRU00339"/>
    </source>
</evidence>
<feature type="transmembrane region" description="Helical" evidence="3">
    <location>
        <begin position="6"/>
        <end position="26"/>
    </location>
</feature>
<feature type="repeat" description="TPR" evidence="1">
    <location>
        <begin position="156"/>
        <end position="189"/>
    </location>
</feature>
<dbReference type="Proteomes" id="UP001056539">
    <property type="component" value="Chromosome"/>
</dbReference>
<evidence type="ECO:0000256" key="3">
    <source>
        <dbReference type="SAM" id="Phobius"/>
    </source>
</evidence>
<sequence>MNVKKYFPFVAFFLVGFVGGFFLGMAQNPVTSAIRKAEKLAASQKLEDKKNALESLSQQKELIRLATINARIENARKLVAFSLADRLIVQRMWFEAARYLEIAQDITPASAAVAYRQGLVYYNLAFAATNLSMQDAYLKKADERLRFVLKQEPENPDALYLLALMALQRKDAREAYQYLSIAYKVNPKNVDILFALARVYYELGDYEQAKKVYGKLQSILPKNDSRWDTVEKNLQLLQQR</sequence>
<proteinExistence type="predicted"/>
<dbReference type="KEGG" id="taqu:KDW03_04460"/>
<dbReference type="PROSITE" id="PS50005">
    <property type="entry name" value="TPR"/>
    <property type="match status" value="2"/>
</dbReference>
<feature type="coiled-coil region" evidence="2">
    <location>
        <begin position="36"/>
        <end position="66"/>
    </location>
</feature>
<dbReference type="RefSeq" id="WP_271436194.1">
    <property type="nucleotide sequence ID" value="NZ_CP073355.1"/>
</dbReference>
<dbReference type="InterPro" id="IPR011990">
    <property type="entry name" value="TPR-like_helical_dom_sf"/>
</dbReference>
<gene>
    <name evidence="4" type="ORF">KDW03_04460</name>
</gene>
<evidence type="ECO:0000313" key="4">
    <source>
        <dbReference type="EMBL" id="URA11060.1"/>
    </source>
</evidence>
<dbReference type="SMART" id="SM00028">
    <property type="entry name" value="TPR"/>
    <property type="match status" value="2"/>
</dbReference>
<dbReference type="InterPro" id="IPR019734">
    <property type="entry name" value="TPR_rpt"/>
</dbReference>
<dbReference type="EMBL" id="CP073355">
    <property type="protein sequence ID" value="URA11060.1"/>
    <property type="molecule type" value="Genomic_DNA"/>
</dbReference>